<evidence type="ECO:0000313" key="1">
    <source>
        <dbReference type="EMBL" id="WFN55760.1"/>
    </source>
</evidence>
<gene>
    <name evidence="1" type="ORF">O1Q98_19725</name>
</gene>
<dbReference type="EMBL" id="CP114280">
    <property type="protein sequence ID" value="WFN55760.1"/>
    <property type="molecule type" value="Genomic_DNA"/>
</dbReference>
<reference evidence="1 2" key="1">
    <citation type="submission" date="2022-12" db="EMBL/GenBank/DDBJ databases">
        <title>Complete genome sequencing of Dickeya lacustris type strain LMG30899.</title>
        <authorList>
            <person name="Dobhal S."/>
            <person name="Arizala D."/>
            <person name="Arif M."/>
        </authorList>
    </citation>
    <scope>NUCLEOTIDE SEQUENCE [LARGE SCALE GENOMIC DNA]</scope>
    <source>
        <strain evidence="1 2">LMG30899</strain>
    </source>
</reference>
<sequence length="481" mass="53342">MNTTSADSDVLNPAQNLTDFFVLERALGFHDQTFPPACYSYGCALPAIVYDECGEPTSGFRLTTSPAGAKVTLITPLVPLESAPIAHYIHTAITHSDEAITLESIPTKTALWLCFAPGNQGASAPIAFENGQIALTHAQGVVLTDAIQGTPGRAFLLAKTAFTVFARVTVSLQANWHDVLVQAIRQQARTPEAVSALLYQQIEAQVIVPVLQCENAPSWQTQQKANDAVIKQLTPMIVNTLKNVTTVEDVPQDLSYRVTYSDSYPQEYLLEQSYDMAVLLRDIPAATLISFTPLPLPEPTPDKPTEKHTCRFSLGFNAATYRILSIELAWRDRKKAMQWPSFPALTLEAEGDVDDINVTVTFADYSKFSARLAWAENVTLSPQDIGLYTVVFNAEKLQSEFKSISGSATYYSENQKIKLSFSFSFANQQWKIAWPINIASQEWNGWVEYRWQGKTSAFISKNYDSGVQKSIVPDIELKYIK</sequence>
<dbReference type="RefSeq" id="WP_125259861.1">
    <property type="nucleotide sequence ID" value="NZ_CP114280.1"/>
</dbReference>
<dbReference type="Proteomes" id="UP001219630">
    <property type="component" value="Chromosome"/>
</dbReference>
<protein>
    <submittedName>
        <fullName evidence="1">Uncharacterized protein</fullName>
    </submittedName>
</protein>
<name>A0ABY8G723_9GAMM</name>
<organism evidence="1 2">
    <name type="scientific">Dickeya lacustris</name>
    <dbReference type="NCBI Taxonomy" id="2259638"/>
    <lineage>
        <taxon>Bacteria</taxon>
        <taxon>Pseudomonadati</taxon>
        <taxon>Pseudomonadota</taxon>
        <taxon>Gammaproteobacteria</taxon>
        <taxon>Enterobacterales</taxon>
        <taxon>Pectobacteriaceae</taxon>
        <taxon>Dickeya</taxon>
    </lineage>
</organism>
<accession>A0ABY8G723</accession>
<proteinExistence type="predicted"/>
<evidence type="ECO:0000313" key="2">
    <source>
        <dbReference type="Proteomes" id="UP001219630"/>
    </source>
</evidence>
<keyword evidence="2" id="KW-1185">Reference proteome</keyword>